<reference evidence="7 8" key="1">
    <citation type="journal article" date="2018" name="Nat. Ecol. Evol.">
        <title>Genomic signatures of mitonuclear coevolution across populations of Tigriopus californicus.</title>
        <authorList>
            <person name="Barreto F.S."/>
            <person name="Watson E.T."/>
            <person name="Lima T.G."/>
            <person name="Willett C.S."/>
            <person name="Edmands S."/>
            <person name="Li W."/>
            <person name="Burton R.S."/>
        </authorList>
    </citation>
    <scope>NUCLEOTIDE SEQUENCE [LARGE SCALE GENOMIC DNA]</scope>
    <source>
        <strain evidence="7 8">San Diego</strain>
    </source>
</reference>
<evidence type="ECO:0000256" key="1">
    <source>
        <dbReference type="ARBA" id="ARBA00022723"/>
    </source>
</evidence>
<accession>A0A553PA14</accession>
<dbReference type="GO" id="GO:0031624">
    <property type="term" value="F:ubiquitin conjugating enzyme binding"/>
    <property type="evidence" value="ECO:0007669"/>
    <property type="project" value="TreeGrafter"/>
</dbReference>
<dbReference type="InterPro" id="IPR004162">
    <property type="entry name" value="SINA-like_animal"/>
</dbReference>
<feature type="compositionally biased region" description="Low complexity" evidence="5">
    <location>
        <begin position="85"/>
        <end position="104"/>
    </location>
</feature>
<name>A0A553PA14_TIGCA</name>
<dbReference type="PROSITE" id="PS51081">
    <property type="entry name" value="ZF_SIAH"/>
    <property type="match status" value="1"/>
</dbReference>
<dbReference type="InterPro" id="IPR008974">
    <property type="entry name" value="TRAF-like"/>
</dbReference>
<dbReference type="OMA" id="FRCEISI"/>
<dbReference type="OrthoDB" id="8182903at2759"/>
<comment type="caution">
    <text evidence="7">The sequence shown here is derived from an EMBL/GenBank/DDBJ whole genome shotgun (WGS) entry which is preliminary data.</text>
</comment>
<proteinExistence type="predicted"/>
<dbReference type="InterPro" id="IPR013010">
    <property type="entry name" value="Znf_SIAH"/>
</dbReference>
<keyword evidence="8" id="KW-1185">Reference proteome</keyword>
<dbReference type="GO" id="GO:0005737">
    <property type="term" value="C:cytoplasm"/>
    <property type="evidence" value="ECO:0007669"/>
    <property type="project" value="TreeGrafter"/>
</dbReference>
<dbReference type="GO" id="GO:0043161">
    <property type="term" value="P:proteasome-mediated ubiquitin-dependent protein catabolic process"/>
    <property type="evidence" value="ECO:0007669"/>
    <property type="project" value="TreeGrafter"/>
</dbReference>
<keyword evidence="2 4" id="KW-0863">Zinc-finger</keyword>
<dbReference type="UniPathway" id="UPA00143"/>
<feature type="region of interest" description="Disordered" evidence="5">
    <location>
        <begin position="487"/>
        <end position="507"/>
    </location>
</feature>
<sequence>MMPTTHHLSITSITGNSKSKSLEAPHGAAAYIRRGSAPPPVILSTSPSPHHSQGGGGGSRKNSSPDVGHNSSASSGPLSILGLVKSKASKSNNNSLNSSSEALSGYPVPHRPSGGDSMSMYALSESMAEEDEYLPPNPHDGIRKRDDDLIAGEEGMVGADEDVECARFNPETTVNFNMDSLKDMLKCVSCHRFLFPPILQCVGGHMSCKTCFQVRQSCHKCQQKLLQVPAKFAEMITEQFKVQCSFVEKGCNETVPFKFRRDHEEICSFKPVQCPEFDCTVTKPMNEIFKHFRLEHHHHFVNAHGNVFNGDIRCDDSNMVMGVERKWAPTMMKLEGTGVNDEDSGSSAGANGHSMTISGTQHFFLEILRTKHGVWHMWIWYLGEPDDATQFRCEIAIKKKNRDEDTELKYSGRVHSIRIPPHRIILSGCLLSFSDYTASHFRYLGDGHQGHPVIDYRVTVSRTKKRSSSSERAMAAGLTKMLRRFSIDSGGNKANKPNLGPLTDSDY</sequence>
<dbReference type="PANTHER" id="PTHR45877">
    <property type="entry name" value="E3 UBIQUITIN-PROTEIN LIGASE SIAH2"/>
    <property type="match status" value="1"/>
</dbReference>
<feature type="compositionally biased region" description="Polar residues" evidence="5">
    <location>
        <begin position="1"/>
        <end position="19"/>
    </location>
</feature>
<dbReference type="PANTHER" id="PTHR45877:SF2">
    <property type="entry name" value="E3 UBIQUITIN-PROTEIN LIGASE SINA-RELATED"/>
    <property type="match status" value="1"/>
</dbReference>
<evidence type="ECO:0000256" key="3">
    <source>
        <dbReference type="ARBA" id="ARBA00022833"/>
    </source>
</evidence>
<evidence type="ECO:0000313" key="8">
    <source>
        <dbReference type="Proteomes" id="UP000318571"/>
    </source>
</evidence>
<dbReference type="Gene3D" id="2.60.210.10">
    <property type="entry name" value="Apoptosis, Tumor Necrosis Factor Receptor Associated Protein 2, Chain A"/>
    <property type="match status" value="1"/>
</dbReference>
<keyword evidence="3" id="KW-0862">Zinc</keyword>
<keyword evidence="1" id="KW-0479">Metal-binding</keyword>
<protein>
    <recommendedName>
        <fullName evidence="6">SIAH-type domain-containing protein</fullName>
    </recommendedName>
</protein>
<feature type="region of interest" description="Disordered" evidence="5">
    <location>
        <begin position="1"/>
        <end position="24"/>
    </location>
</feature>
<feature type="region of interest" description="Disordered" evidence="5">
    <location>
        <begin position="36"/>
        <end position="119"/>
    </location>
</feature>
<dbReference type="Proteomes" id="UP000318571">
    <property type="component" value="Chromosome 2"/>
</dbReference>
<evidence type="ECO:0000256" key="5">
    <source>
        <dbReference type="SAM" id="MobiDB-lite"/>
    </source>
</evidence>
<dbReference type="STRING" id="6832.A0A553PA14"/>
<evidence type="ECO:0000313" key="7">
    <source>
        <dbReference type="EMBL" id="TRY74508.1"/>
    </source>
</evidence>
<evidence type="ECO:0000259" key="6">
    <source>
        <dbReference type="PROSITE" id="PS51081"/>
    </source>
</evidence>
<dbReference type="AlphaFoldDB" id="A0A553PA14"/>
<organism evidence="7 8">
    <name type="scientific">Tigriopus californicus</name>
    <name type="common">Marine copepod</name>
    <dbReference type="NCBI Taxonomy" id="6832"/>
    <lineage>
        <taxon>Eukaryota</taxon>
        <taxon>Metazoa</taxon>
        <taxon>Ecdysozoa</taxon>
        <taxon>Arthropoda</taxon>
        <taxon>Crustacea</taxon>
        <taxon>Multicrustacea</taxon>
        <taxon>Hexanauplia</taxon>
        <taxon>Copepoda</taxon>
        <taxon>Harpacticoida</taxon>
        <taxon>Harpacticidae</taxon>
        <taxon>Tigriopus</taxon>
    </lineage>
</organism>
<evidence type="ECO:0000256" key="2">
    <source>
        <dbReference type="ARBA" id="ARBA00022771"/>
    </source>
</evidence>
<feature type="domain" description="SIAH-type" evidence="6">
    <location>
        <begin position="239"/>
        <end position="297"/>
    </location>
</feature>
<dbReference type="GO" id="GO:0061630">
    <property type="term" value="F:ubiquitin protein ligase activity"/>
    <property type="evidence" value="ECO:0007669"/>
    <property type="project" value="TreeGrafter"/>
</dbReference>
<gene>
    <name evidence="7" type="ORF">TCAL_09189</name>
</gene>
<dbReference type="GO" id="GO:0008270">
    <property type="term" value="F:zinc ion binding"/>
    <property type="evidence" value="ECO:0007669"/>
    <property type="project" value="UniProtKB-KW"/>
</dbReference>
<dbReference type="Gene3D" id="3.30.40.10">
    <property type="entry name" value="Zinc/RING finger domain, C3HC4 (zinc finger)"/>
    <property type="match status" value="1"/>
</dbReference>
<dbReference type="SUPFAM" id="SSF49599">
    <property type="entry name" value="TRAF domain-like"/>
    <property type="match status" value="1"/>
</dbReference>
<dbReference type="InterPro" id="IPR013083">
    <property type="entry name" value="Znf_RING/FYVE/PHD"/>
</dbReference>
<dbReference type="Pfam" id="PF21361">
    <property type="entry name" value="Sina_ZnF"/>
    <property type="match status" value="1"/>
</dbReference>
<dbReference type="GO" id="GO:0016567">
    <property type="term" value="P:protein ubiquitination"/>
    <property type="evidence" value="ECO:0007669"/>
    <property type="project" value="UniProtKB-UniPathway"/>
</dbReference>
<evidence type="ECO:0000256" key="4">
    <source>
        <dbReference type="PROSITE-ProRule" id="PRU00455"/>
    </source>
</evidence>
<dbReference type="EMBL" id="VCGU01000005">
    <property type="protein sequence ID" value="TRY74508.1"/>
    <property type="molecule type" value="Genomic_DNA"/>
</dbReference>